<protein>
    <submittedName>
        <fullName evidence="9">Feruloyl esterase</fullName>
        <ecNumber evidence="9">3.1.1.73</ecNumber>
    </submittedName>
</protein>
<evidence type="ECO:0000256" key="4">
    <source>
        <dbReference type="ARBA" id="ARBA00022729"/>
    </source>
</evidence>
<name>A0ABX0TV18_9SPHN</name>
<dbReference type="InterPro" id="IPR029058">
    <property type="entry name" value="AB_hydrolase_fold"/>
</dbReference>
<sequence length="557" mass="59827">MVAKQLLGIAASVLLGSGALAAPVAAQPTPAPLTTPPTISAGQCSALAAYATSRGTENALKKALAQLPEAPTSIMQAQIVAAHDDVPEVCQVNGIVAPSINFELRMPTTKWNGRFMHYGCGGACGIIYRPQLEEPLARGYAVVASDMGHTGAPNNWTFDYGNVQALIDFSYRATHVVTLAAKEVVKAAYGLPAKFSYMYGCSTGGLQGQIEAQRYPHDFDGIVSGSPVYLTGPNYSEYLVRANLDANGNGIFDPDKLPMLRKAVLAECDAKDGLKDGVLQDPRKCGFDPATLLCKGREAKTCLTSAEVAVVRKMYAGPVTADGKPVFYGWGGMLPGSEYEWYPSFIGDKGKPHPRAMGAAYDYGSGIYPLTAATLATPYGHDDDYTAARGTMGIYPGGTLNWLRWAGDPDLRRFRDAGGKIITWHGWDDSEAAPGVSTDYHETMARTMGGEAEAQKFSRLFMLPGVAHCRRGPGGDSVDWISAIEAWVEQGKAPDQVIAHHLVKEQNYLGLPRPRYPLPAGSYDRTRPVYPYPLIARYKGTGDANDAANWRPGSMTE</sequence>
<dbReference type="PANTHER" id="PTHR33938:SF15">
    <property type="entry name" value="FERULOYL ESTERASE B-RELATED"/>
    <property type="match status" value="1"/>
</dbReference>
<reference evidence="9 10" key="1">
    <citation type="submission" date="2020-03" db="EMBL/GenBank/DDBJ databases">
        <title>Genomic Encyclopedia of Type Strains, Phase III (KMG-III): the genomes of soil and plant-associated and newly described type strains.</title>
        <authorList>
            <person name="Whitman W."/>
        </authorList>
    </citation>
    <scope>NUCLEOTIDE SEQUENCE [LARGE SCALE GENOMIC DNA]</scope>
    <source>
        <strain evidence="9 10">CECT 8804</strain>
    </source>
</reference>
<dbReference type="Gene3D" id="3.40.50.1820">
    <property type="entry name" value="alpha/beta hydrolase"/>
    <property type="match status" value="1"/>
</dbReference>
<dbReference type="Pfam" id="PF07519">
    <property type="entry name" value="Tannase"/>
    <property type="match status" value="2"/>
</dbReference>
<keyword evidence="6" id="KW-0106">Calcium</keyword>
<dbReference type="GO" id="GO:0030600">
    <property type="term" value="F:feruloyl esterase activity"/>
    <property type="evidence" value="ECO:0007669"/>
    <property type="project" value="UniProtKB-EC"/>
</dbReference>
<evidence type="ECO:0000256" key="3">
    <source>
        <dbReference type="ARBA" id="ARBA00022723"/>
    </source>
</evidence>
<accession>A0ABX0TV18</accession>
<keyword evidence="7" id="KW-1015">Disulfide bond</keyword>
<organism evidence="9 10">
    <name type="scientific">Sphingomonas vulcanisoli</name>
    <dbReference type="NCBI Taxonomy" id="1658060"/>
    <lineage>
        <taxon>Bacteria</taxon>
        <taxon>Pseudomonadati</taxon>
        <taxon>Pseudomonadota</taxon>
        <taxon>Alphaproteobacteria</taxon>
        <taxon>Sphingomonadales</taxon>
        <taxon>Sphingomonadaceae</taxon>
        <taxon>Sphingomonas</taxon>
    </lineage>
</organism>
<keyword evidence="2" id="KW-0719">Serine esterase</keyword>
<dbReference type="EMBL" id="JAAOZC010000005">
    <property type="protein sequence ID" value="NIJ08534.1"/>
    <property type="molecule type" value="Genomic_DNA"/>
</dbReference>
<evidence type="ECO:0000256" key="8">
    <source>
        <dbReference type="SAM" id="SignalP"/>
    </source>
</evidence>
<evidence type="ECO:0000256" key="1">
    <source>
        <dbReference type="ARBA" id="ARBA00006249"/>
    </source>
</evidence>
<proteinExistence type="inferred from homology"/>
<evidence type="ECO:0000313" key="10">
    <source>
        <dbReference type="Proteomes" id="UP000727456"/>
    </source>
</evidence>
<comment type="similarity">
    <text evidence="1">Belongs to the tannase family.</text>
</comment>
<keyword evidence="4 8" id="KW-0732">Signal</keyword>
<evidence type="ECO:0000256" key="6">
    <source>
        <dbReference type="ARBA" id="ARBA00022837"/>
    </source>
</evidence>
<keyword evidence="3" id="KW-0479">Metal-binding</keyword>
<dbReference type="RefSeq" id="WP_167073387.1">
    <property type="nucleotide sequence ID" value="NZ_JAAOZC010000005.1"/>
</dbReference>
<feature type="chain" id="PRO_5046284961" evidence="8">
    <location>
        <begin position="22"/>
        <end position="557"/>
    </location>
</feature>
<evidence type="ECO:0000256" key="5">
    <source>
        <dbReference type="ARBA" id="ARBA00022801"/>
    </source>
</evidence>
<keyword evidence="5 9" id="KW-0378">Hydrolase</keyword>
<dbReference type="EC" id="3.1.1.73" evidence="9"/>
<keyword evidence="10" id="KW-1185">Reference proteome</keyword>
<evidence type="ECO:0000256" key="2">
    <source>
        <dbReference type="ARBA" id="ARBA00022487"/>
    </source>
</evidence>
<dbReference type="PANTHER" id="PTHR33938">
    <property type="entry name" value="FERULOYL ESTERASE B-RELATED"/>
    <property type="match status" value="1"/>
</dbReference>
<dbReference type="Proteomes" id="UP000727456">
    <property type="component" value="Unassembled WGS sequence"/>
</dbReference>
<evidence type="ECO:0000313" key="9">
    <source>
        <dbReference type="EMBL" id="NIJ08534.1"/>
    </source>
</evidence>
<comment type="caution">
    <text evidence="9">The sequence shown here is derived from an EMBL/GenBank/DDBJ whole genome shotgun (WGS) entry which is preliminary data.</text>
</comment>
<dbReference type="SUPFAM" id="SSF53474">
    <property type="entry name" value="alpha/beta-Hydrolases"/>
    <property type="match status" value="1"/>
</dbReference>
<evidence type="ECO:0000256" key="7">
    <source>
        <dbReference type="ARBA" id="ARBA00023157"/>
    </source>
</evidence>
<dbReference type="InterPro" id="IPR011118">
    <property type="entry name" value="Tannase/feruloyl_esterase"/>
</dbReference>
<feature type="signal peptide" evidence="8">
    <location>
        <begin position="1"/>
        <end position="21"/>
    </location>
</feature>
<gene>
    <name evidence="9" type="ORF">FHS31_002155</name>
</gene>